<evidence type="ECO:0000313" key="1">
    <source>
        <dbReference type="EMBL" id="AIQ63885.1"/>
    </source>
</evidence>
<gene>
    <name evidence="1" type="ORF">PSTEL_13120</name>
</gene>
<dbReference type="RefSeq" id="WP_038695755.1">
    <property type="nucleotide sequence ID" value="NZ_CP009286.1"/>
</dbReference>
<dbReference type="Proteomes" id="UP000029507">
    <property type="component" value="Chromosome"/>
</dbReference>
<name>A0A089LUX2_9BACL</name>
<reference evidence="1 2" key="1">
    <citation type="submission" date="2014-08" db="EMBL/GenBank/DDBJ databases">
        <title>Comparative genomics of the Paenibacillus odorifer group.</title>
        <authorList>
            <person name="den Bakker H.C."/>
            <person name="Tsai Y.-C."/>
            <person name="Martin N."/>
            <person name="Korlach J."/>
            <person name="Wiedmann M."/>
        </authorList>
    </citation>
    <scope>NUCLEOTIDE SEQUENCE [LARGE SCALE GENOMIC DNA]</scope>
    <source>
        <strain evidence="1 2">DSM 14472</strain>
    </source>
</reference>
<dbReference type="HOGENOM" id="CLU_2331140_0_0_9"/>
<sequence length="98" mass="11205">MEFNEAQILVLSRLSVGKVPELNEFNSLLEEDTVPAKWQELAAYIYQLEKEGYLKVPSSCFATGGSKHPVYDNNVRVIWFEGMRLTPKGMRTVETDSY</sequence>
<organism evidence="1 2">
    <name type="scientific">Paenibacillus stellifer</name>
    <dbReference type="NCBI Taxonomy" id="169760"/>
    <lineage>
        <taxon>Bacteria</taxon>
        <taxon>Bacillati</taxon>
        <taxon>Bacillota</taxon>
        <taxon>Bacilli</taxon>
        <taxon>Bacillales</taxon>
        <taxon>Paenibacillaceae</taxon>
        <taxon>Paenibacillus</taxon>
    </lineage>
</organism>
<evidence type="ECO:0000313" key="2">
    <source>
        <dbReference type="Proteomes" id="UP000029507"/>
    </source>
</evidence>
<keyword evidence="2" id="KW-1185">Reference proteome</keyword>
<dbReference type="AlphaFoldDB" id="A0A089LUX2"/>
<accession>A0A089LUX2</accession>
<dbReference type="OrthoDB" id="6906799at2"/>
<proteinExistence type="predicted"/>
<dbReference type="EMBL" id="CP009286">
    <property type="protein sequence ID" value="AIQ63885.1"/>
    <property type="molecule type" value="Genomic_DNA"/>
</dbReference>
<protein>
    <submittedName>
        <fullName evidence="1">Uncharacterized protein</fullName>
    </submittedName>
</protein>
<dbReference type="KEGG" id="pste:PSTEL_13120"/>